<proteinExistence type="predicted"/>
<dbReference type="EMBL" id="LR134350">
    <property type="protein sequence ID" value="VEG25652.1"/>
    <property type="molecule type" value="Genomic_DNA"/>
</dbReference>
<accession>A0A3S4R9B3</accession>
<gene>
    <name evidence="2" type="ORF">NCTC11636_00145</name>
</gene>
<protein>
    <submittedName>
        <fullName evidence="2">Regulator of competence-specific genes</fullName>
    </submittedName>
</protein>
<evidence type="ECO:0000313" key="3">
    <source>
        <dbReference type="Proteomes" id="UP000266895"/>
    </source>
</evidence>
<dbReference type="RefSeq" id="WP_126381185.1">
    <property type="nucleotide sequence ID" value="NZ_LR134350.1"/>
</dbReference>
<dbReference type="AlphaFoldDB" id="A0A3S4R9B3"/>
<organism evidence="2 3">
    <name type="scientific">Actinomyces howellii</name>
    <dbReference type="NCBI Taxonomy" id="52771"/>
    <lineage>
        <taxon>Bacteria</taxon>
        <taxon>Bacillati</taxon>
        <taxon>Actinomycetota</taxon>
        <taxon>Actinomycetes</taxon>
        <taxon>Actinomycetales</taxon>
        <taxon>Actinomycetaceae</taxon>
        <taxon>Actinomyces</taxon>
    </lineage>
</organism>
<dbReference type="Pfam" id="PF04993">
    <property type="entry name" value="TfoX_N"/>
    <property type="match status" value="1"/>
</dbReference>
<keyword evidence="3" id="KW-1185">Reference proteome</keyword>
<evidence type="ECO:0000313" key="2">
    <source>
        <dbReference type="EMBL" id="VEG25652.1"/>
    </source>
</evidence>
<dbReference type="KEGG" id="ahw:NCTC11636_00145"/>
<dbReference type="InterPro" id="IPR007076">
    <property type="entry name" value="TfoX_N"/>
</dbReference>
<dbReference type="SUPFAM" id="SSF159894">
    <property type="entry name" value="YgaC/TfoX-N like"/>
    <property type="match status" value="1"/>
</dbReference>
<dbReference type="Proteomes" id="UP000266895">
    <property type="component" value="Chromosome"/>
</dbReference>
<sequence>MAAPTPQQRSLLERIRRLIDAEPDVREVSMFGGRAIMLGSTMVVSVGKDGSLLVRADADDHEALLSEPGTAQAEMGAGRTMGPGWIRVRPDAIDADDRLVFWVNTAMTYNRVITSLRS</sequence>
<reference evidence="2 3" key="1">
    <citation type="submission" date="2018-12" db="EMBL/GenBank/DDBJ databases">
        <authorList>
            <consortium name="Pathogen Informatics"/>
        </authorList>
    </citation>
    <scope>NUCLEOTIDE SEQUENCE [LARGE SCALE GENOMIC DNA]</scope>
    <source>
        <strain evidence="2 3">NCTC11636</strain>
    </source>
</reference>
<name>A0A3S4R9B3_9ACTO</name>
<feature type="domain" description="TfoX N-terminal" evidence="1">
    <location>
        <begin position="23"/>
        <end position="107"/>
    </location>
</feature>
<dbReference type="OrthoDB" id="214902at2"/>
<dbReference type="Gene3D" id="3.30.1460.30">
    <property type="entry name" value="YgaC/TfoX-N like chaperone"/>
    <property type="match status" value="1"/>
</dbReference>
<evidence type="ECO:0000259" key="1">
    <source>
        <dbReference type="Pfam" id="PF04993"/>
    </source>
</evidence>